<dbReference type="PANTHER" id="PTHR30151:SF0">
    <property type="entry name" value="ABC TRANSPORTER PERMEASE PROTEIN MJ0413-RELATED"/>
    <property type="match status" value="1"/>
</dbReference>
<keyword evidence="6 9" id="KW-1133">Transmembrane helix</keyword>
<evidence type="ECO:0000256" key="2">
    <source>
        <dbReference type="ARBA" id="ARBA00009306"/>
    </source>
</evidence>
<keyword evidence="5 9" id="KW-0812">Transmembrane</keyword>
<keyword evidence="11" id="KW-0614">Plasmid</keyword>
<proteinExistence type="inferred from homology"/>
<feature type="transmembrane region" description="Helical" evidence="9">
    <location>
        <begin position="30"/>
        <end position="53"/>
    </location>
</feature>
<dbReference type="CDD" id="cd06261">
    <property type="entry name" value="TM_PBP2"/>
    <property type="match status" value="1"/>
</dbReference>
<name>A0A2L2LM24_AGRTU</name>
<gene>
    <name evidence="11" type="ORF">At1D1609_53460</name>
</gene>
<keyword evidence="3 9" id="KW-0813">Transport</keyword>
<dbReference type="InterPro" id="IPR035906">
    <property type="entry name" value="MetI-like_sf"/>
</dbReference>
<reference evidence="11 12" key="1">
    <citation type="submission" date="2018-02" db="EMBL/GenBank/DDBJ databases">
        <title>Complete genome sequence of Agrobacterium tumefaciens 1D1609.</title>
        <authorList>
            <person name="Cho S.-T."/>
            <person name="Haryono M."/>
            <person name="Chang H.-H."/>
            <person name="Santos M.N."/>
            <person name="Lai E.-M."/>
            <person name="Kuo C.-H."/>
        </authorList>
    </citation>
    <scope>NUCLEOTIDE SEQUENCE [LARGE SCALE GENOMIC DNA]</scope>
    <source>
        <strain evidence="11 12">1D1609</strain>
        <plasmid evidence="12">Plasmid pat1d1609a</plasmid>
    </source>
</reference>
<feature type="transmembrane region" description="Helical" evidence="9">
    <location>
        <begin position="206"/>
        <end position="223"/>
    </location>
</feature>
<dbReference type="RefSeq" id="WP_212290192.1">
    <property type="nucleotide sequence ID" value="NZ_JAANRZ010000073.1"/>
</dbReference>
<evidence type="ECO:0000256" key="6">
    <source>
        <dbReference type="ARBA" id="ARBA00022989"/>
    </source>
</evidence>
<dbReference type="PANTHER" id="PTHR30151">
    <property type="entry name" value="ALKANE SULFONATE ABC TRANSPORTER-RELATED, MEMBRANE SUBUNIT"/>
    <property type="match status" value="1"/>
</dbReference>
<dbReference type="Gene3D" id="1.10.3720.10">
    <property type="entry name" value="MetI-like"/>
    <property type="match status" value="1"/>
</dbReference>
<evidence type="ECO:0000256" key="8">
    <source>
        <dbReference type="ARBA" id="ARBA00056719"/>
    </source>
</evidence>
<dbReference type="Proteomes" id="UP000237717">
    <property type="component" value="Plasmid pAt1D1609a"/>
</dbReference>
<protein>
    <submittedName>
        <fullName evidence="11">ABC transporter permease</fullName>
    </submittedName>
</protein>
<dbReference type="GO" id="GO:0042918">
    <property type="term" value="P:alkanesulfonate transmembrane transport"/>
    <property type="evidence" value="ECO:0007669"/>
    <property type="project" value="UniProtKB-ARBA"/>
</dbReference>
<comment type="function">
    <text evidence="8">Probably part of an ABC transporter complex. Probably responsible for the translocation of the substrate across the membrane.</text>
</comment>
<evidence type="ECO:0000259" key="10">
    <source>
        <dbReference type="PROSITE" id="PS50928"/>
    </source>
</evidence>
<dbReference type="InterPro" id="IPR000515">
    <property type="entry name" value="MetI-like"/>
</dbReference>
<dbReference type="Pfam" id="PF00528">
    <property type="entry name" value="BPD_transp_1"/>
    <property type="match status" value="1"/>
</dbReference>
<organism evidence="11 12">
    <name type="scientific">Agrobacterium tumefaciens</name>
    <dbReference type="NCBI Taxonomy" id="358"/>
    <lineage>
        <taxon>Bacteria</taxon>
        <taxon>Pseudomonadati</taxon>
        <taxon>Pseudomonadota</taxon>
        <taxon>Alphaproteobacteria</taxon>
        <taxon>Hyphomicrobiales</taxon>
        <taxon>Rhizobiaceae</taxon>
        <taxon>Rhizobium/Agrobacterium group</taxon>
        <taxon>Agrobacterium</taxon>
        <taxon>Agrobacterium tumefaciens complex</taxon>
    </lineage>
</organism>
<evidence type="ECO:0000313" key="11">
    <source>
        <dbReference type="EMBL" id="AVH45379.1"/>
    </source>
</evidence>
<evidence type="ECO:0000256" key="1">
    <source>
        <dbReference type="ARBA" id="ARBA00004651"/>
    </source>
</evidence>
<evidence type="ECO:0000256" key="7">
    <source>
        <dbReference type="ARBA" id="ARBA00023136"/>
    </source>
</evidence>
<comment type="similarity">
    <text evidence="2 9">Belongs to the binding-protein-dependent transport system permease family.</text>
</comment>
<feature type="transmembrane region" description="Helical" evidence="9">
    <location>
        <begin position="85"/>
        <end position="108"/>
    </location>
</feature>
<feature type="transmembrane region" description="Helical" evidence="9">
    <location>
        <begin position="243"/>
        <end position="264"/>
    </location>
</feature>
<evidence type="ECO:0000256" key="9">
    <source>
        <dbReference type="RuleBase" id="RU363032"/>
    </source>
</evidence>
<dbReference type="SUPFAM" id="SSF161098">
    <property type="entry name" value="MetI-like"/>
    <property type="match status" value="1"/>
</dbReference>
<evidence type="ECO:0000256" key="3">
    <source>
        <dbReference type="ARBA" id="ARBA00022448"/>
    </source>
</evidence>
<dbReference type="AlphaFoldDB" id="A0A2L2LM24"/>
<dbReference type="EMBL" id="CP026927">
    <property type="protein sequence ID" value="AVH45379.1"/>
    <property type="molecule type" value="Genomic_DNA"/>
</dbReference>
<comment type="subcellular location">
    <subcellularLocation>
        <location evidence="1 9">Cell membrane</location>
        <topology evidence="1 9">Multi-pass membrane protein</topology>
    </subcellularLocation>
</comment>
<sequence>MNVRLPAAKAMPIKTVAASGKRGEWKVPKLLISLVSCVIVIAVWQASVSYGLVQPLFLPAPSQIFQRALSMSAEGSLFGHVIASAWRVTIGFILASLVAIPLGIFLGFSPTARAIFDPVLSFLRPLPSMSWIPLSLLWFGIGETQKYSIVFMGAFAPSLLYVMEATKGVDPLLIKAAQNLGAKPKDVMIEVILPASLPQIISGLKVMLGIAWTCVISAELVAAREGLGFMIMNGKEYFQTDTVVLGMVLISLTVMATDVIFRFVERRILPWKD</sequence>
<geneLocation type="plasmid" evidence="12">
    <name>pat1d1609a</name>
</geneLocation>
<evidence type="ECO:0000313" key="12">
    <source>
        <dbReference type="Proteomes" id="UP000237717"/>
    </source>
</evidence>
<evidence type="ECO:0000256" key="5">
    <source>
        <dbReference type="ARBA" id="ARBA00022692"/>
    </source>
</evidence>
<keyword evidence="7 9" id="KW-0472">Membrane</keyword>
<feature type="transmembrane region" description="Helical" evidence="9">
    <location>
        <begin position="120"/>
        <end position="141"/>
    </location>
</feature>
<dbReference type="FunFam" id="1.10.3720.10:FF:000003">
    <property type="entry name" value="Aliphatic sulfonate ABC transporter permease"/>
    <property type="match status" value="1"/>
</dbReference>
<evidence type="ECO:0000256" key="4">
    <source>
        <dbReference type="ARBA" id="ARBA00022475"/>
    </source>
</evidence>
<dbReference type="GO" id="GO:0005886">
    <property type="term" value="C:plasma membrane"/>
    <property type="evidence" value="ECO:0007669"/>
    <property type="project" value="UniProtKB-SubCell"/>
</dbReference>
<accession>A0A2L2LM24</accession>
<feature type="domain" description="ABC transmembrane type-1" evidence="10">
    <location>
        <begin position="81"/>
        <end position="261"/>
    </location>
</feature>
<keyword evidence="4" id="KW-1003">Cell membrane</keyword>
<dbReference type="PROSITE" id="PS50928">
    <property type="entry name" value="ABC_TM1"/>
    <property type="match status" value="1"/>
</dbReference>